<organism evidence="3 4">
    <name type="scientific">Nocardia cerradoensis</name>
    <dbReference type="NCBI Taxonomy" id="85688"/>
    <lineage>
        <taxon>Bacteria</taxon>
        <taxon>Bacillati</taxon>
        <taxon>Actinomycetota</taxon>
        <taxon>Actinomycetes</taxon>
        <taxon>Mycobacteriales</taxon>
        <taxon>Nocardiaceae</taxon>
        <taxon>Nocardia</taxon>
    </lineage>
</organism>
<comment type="caution">
    <text evidence="3">The sequence shown here is derived from an EMBL/GenBank/DDBJ whole genome shotgun (WGS) entry which is preliminary data.</text>
</comment>
<feature type="chain" id="PRO_5038704740" description="VWA domain-containing protein" evidence="2">
    <location>
        <begin position="24"/>
        <end position="496"/>
    </location>
</feature>
<dbReference type="InterPro" id="IPR036465">
    <property type="entry name" value="vWFA_dom_sf"/>
</dbReference>
<keyword evidence="4" id="KW-1185">Reference proteome</keyword>
<protein>
    <recommendedName>
        <fullName evidence="5">VWA domain-containing protein</fullName>
    </recommendedName>
</protein>
<dbReference type="AlphaFoldDB" id="A0A231HES3"/>
<dbReference type="InterPro" id="IPR011195">
    <property type="entry name" value="UCP010256"/>
</dbReference>
<evidence type="ECO:0008006" key="5">
    <source>
        <dbReference type="Google" id="ProtNLM"/>
    </source>
</evidence>
<dbReference type="Pfam" id="PF05762">
    <property type="entry name" value="VWA_CoxE"/>
    <property type="match status" value="1"/>
</dbReference>
<sequence length="496" mass="54704">MSGKRTTPRALVSAALRGGSASAAQGAPPPGQTAPHGLSGHVVGFVEALRARGIPVGPSETVDAGRVLTVVDLMDREMLREGLACALLRRPTQRATFDGLFELWFPAALGERAGADDIELPRRDDGEIDLFELRGMLAEMLAAEPTGDQTRQLQNLAAQMVEQMGQYQSANGPSFSAYQTLKDVQPEVLISKILAGLAAGQNNSEFDTEVARRAARERVKAFRGTVEAETRRRVAERLGRERVATYGVQRQAEDADFLRISENELAELRRGSQRLARVLASRLAARRRRSRRGEIDLRKTLRKSMSTGGVPITLQTRKPRPGRPDLVLLCDISGSVAGFSSFTMLLVDSLREQFSRVRIFAFVDQVDEVTHIFDQVTPLDQVTRRIFTETEVVGFEGHSDYGAALRGFAQDWPDVVTSRTSLLILGDARTNYRDPALNTLHELVQVAKHAHWLNPEAEKMWGTGDSAANRYAEVVEMHECRSARQLTGVVSRLLPV</sequence>
<keyword evidence="2" id="KW-0732">Signal</keyword>
<name>A0A231HES3_9NOCA</name>
<proteinExistence type="predicted"/>
<evidence type="ECO:0000256" key="1">
    <source>
        <dbReference type="SAM" id="MobiDB-lite"/>
    </source>
</evidence>
<feature type="signal peptide" evidence="2">
    <location>
        <begin position="1"/>
        <end position="23"/>
    </location>
</feature>
<dbReference type="InterPro" id="IPR008912">
    <property type="entry name" value="Uncharacterised_CoxE"/>
</dbReference>
<dbReference type="PIRSF" id="PIRSF010256">
    <property type="entry name" value="CoxE_vWa"/>
    <property type="match status" value="1"/>
</dbReference>
<dbReference type="SUPFAM" id="SSF53300">
    <property type="entry name" value="vWA-like"/>
    <property type="match status" value="1"/>
</dbReference>
<feature type="region of interest" description="Disordered" evidence="1">
    <location>
        <begin position="18"/>
        <end position="38"/>
    </location>
</feature>
<dbReference type="EMBL" id="NGAF01000001">
    <property type="protein sequence ID" value="OXR47235.1"/>
    <property type="molecule type" value="Genomic_DNA"/>
</dbReference>
<gene>
    <name evidence="3" type="ORF">B7C42_00357</name>
</gene>
<evidence type="ECO:0000313" key="4">
    <source>
        <dbReference type="Proteomes" id="UP000215506"/>
    </source>
</evidence>
<dbReference type="PANTHER" id="PTHR39338">
    <property type="entry name" value="BLL5662 PROTEIN-RELATED"/>
    <property type="match status" value="1"/>
</dbReference>
<evidence type="ECO:0000256" key="2">
    <source>
        <dbReference type="SAM" id="SignalP"/>
    </source>
</evidence>
<accession>A0A231HES3</accession>
<dbReference type="PANTHER" id="PTHR39338:SF5">
    <property type="entry name" value="BLR6139 PROTEIN"/>
    <property type="match status" value="1"/>
</dbReference>
<reference evidence="3 4" key="1">
    <citation type="submission" date="2017-07" db="EMBL/GenBank/DDBJ databases">
        <title>First draft Genome Sequence of Nocardia cerradoensis isolated from human infection.</title>
        <authorList>
            <person name="Carrasco G."/>
        </authorList>
    </citation>
    <scope>NUCLEOTIDE SEQUENCE [LARGE SCALE GENOMIC DNA]</scope>
    <source>
        <strain evidence="3 4">CNM20130759</strain>
    </source>
</reference>
<evidence type="ECO:0000313" key="3">
    <source>
        <dbReference type="EMBL" id="OXR47235.1"/>
    </source>
</evidence>
<dbReference type="Proteomes" id="UP000215506">
    <property type="component" value="Unassembled WGS sequence"/>
</dbReference>